<protein>
    <submittedName>
        <fullName evidence="1">Uncharacterized protein</fullName>
    </submittedName>
</protein>
<evidence type="ECO:0000313" key="2">
    <source>
        <dbReference type="Proteomes" id="UP000250321"/>
    </source>
</evidence>
<keyword evidence="2" id="KW-1185">Reference proteome</keyword>
<organism evidence="1 2">
    <name type="scientific">Prunus yedoensis var. nudiflora</name>
    <dbReference type="NCBI Taxonomy" id="2094558"/>
    <lineage>
        <taxon>Eukaryota</taxon>
        <taxon>Viridiplantae</taxon>
        <taxon>Streptophyta</taxon>
        <taxon>Embryophyta</taxon>
        <taxon>Tracheophyta</taxon>
        <taxon>Spermatophyta</taxon>
        <taxon>Magnoliopsida</taxon>
        <taxon>eudicotyledons</taxon>
        <taxon>Gunneridae</taxon>
        <taxon>Pentapetalae</taxon>
        <taxon>rosids</taxon>
        <taxon>fabids</taxon>
        <taxon>Rosales</taxon>
        <taxon>Rosaceae</taxon>
        <taxon>Amygdaloideae</taxon>
        <taxon>Amygdaleae</taxon>
        <taxon>Prunus</taxon>
    </lineage>
</organism>
<accession>A0A314UXH0</accession>
<dbReference type="Proteomes" id="UP000250321">
    <property type="component" value="Unassembled WGS sequence"/>
</dbReference>
<reference evidence="1 2" key="1">
    <citation type="submission" date="2018-02" db="EMBL/GenBank/DDBJ databases">
        <title>Draft genome of wild Prunus yedoensis var. nudiflora.</title>
        <authorList>
            <person name="Baek S."/>
            <person name="Kim J.-H."/>
            <person name="Choi K."/>
            <person name="Kim G.-B."/>
            <person name="Cho A."/>
            <person name="Jang H."/>
            <person name="Shin C.-H."/>
            <person name="Yu H.-J."/>
            <person name="Mun J.-H."/>
        </authorList>
    </citation>
    <scope>NUCLEOTIDE SEQUENCE [LARGE SCALE GENOMIC DNA]</scope>
    <source>
        <strain evidence="2">cv. Jeju island</strain>
        <tissue evidence="1">Leaf</tissue>
    </source>
</reference>
<gene>
    <name evidence="1" type="ORF">Pyn_12955</name>
</gene>
<name>A0A314UXH0_PRUYE</name>
<comment type="caution">
    <text evidence="1">The sequence shown here is derived from an EMBL/GenBank/DDBJ whole genome shotgun (WGS) entry which is preliminary data.</text>
</comment>
<dbReference type="AlphaFoldDB" id="A0A314UXH0"/>
<proteinExistence type="predicted"/>
<evidence type="ECO:0000313" key="1">
    <source>
        <dbReference type="EMBL" id="PQM41598.1"/>
    </source>
</evidence>
<sequence length="86" mass="10050">MAVATARVATAYHVRGGGRFSCRPFLLASFMRRAPFFFPLPVFLDWPRFPAEANRRHGWRGYDLERKKSSTCQQESREAVVRRSRM</sequence>
<dbReference type="EMBL" id="PJQY01002937">
    <property type="protein sequence ID" value="PQM41598.1"/>
    <property type="molecule type" value="Genomic_DNA"/>
</dbReference>